<sequence length="304" mass="33030">MPEPKEGEVVVKATFISVDPYMRGRMTAAKSYVAGFEIDKPLAGGVAGIVVDSKADSLQKGDAVVGFMGWAKYQAVPAKSLRKVDAKTIPMEKHLSSAQYSGLSSWLPIKYIGMPKKGEVAFVNAAAGAVGSCACQLLQIQGLTVVGCAGSPEKIKWLEGLGIKAFNYKDGKFKDLLKKHCPNGIDVAFDNVGGEQMEAILENMNNFGRVICCGMISQYNLKPEDMYGVKNMFHIIKKRLKLQGFIMTDFSAEQKGEAVKELVAWISQKKLITTETVVEGFEKIPEAFAGLFTGKNLGKMLVKV</sequence>
<dbReference type="InterPro" id="IPR036291">
    <property type="entry name" value="NAD(P)-bd_dom_sf"/>
</dbReference>
<keyword evidence="1" id="KW-0560">Oxidoreductase</keyword>
<name>A0A7S2TTF2_9EUKA</name>
<dbReference type="EMBL" id="HBHP01021253">
    <property type="protein sequence ID" value="CAD9769258.1"/>
    <property type="molecule type" value="Transcribed_RNA"/>
</dbReference>
<protein>
    <recommendedName>
        <fullName evidence="2">Enoyl reductase (ER) domain-containing protein</fullName>
    </recommendedName>
</protein>
<dbReference type="GO" id="GO:0016628">
    <property type="term" value="F:oxidoreductase activity, acting on the CH-CH group of donors, NAD or NADP as acceptor"/>
    <property type="evidence" value="ECO:0007669"/>
    <property type="project" value="InterPro"/>
</dbReference>
<accession>A0A7S2TTF2</accession>
<reference evidence="3" key="1">
    <citation type="submission" date="2021-01" db="EMBL/GenBank/DDBJ databases">
        <authorList>
            <person name="Corre E."/>
            <person name="Pelletier E."/>
            <person name="Niang G."/>
            <person name="Scheremetjew M."/>
            <person name="Finn R."/>
            <person name="Kale V."/>
            <person name="Holt S."/>
            <person name="Cochrane G."/>
            <person name="Meng A."/>
            <person name="Brown T."/>
            <person name="Cohen L."/>
        </authorList>
    </citation>
    <scope>NUCLEOTIDE SEQUENCE</scope>
    <source>
        <strain evidence="3">CCMP622</strain>
    </source>
</reference>
<dbReference type="CDD" id="cd05288">
    <property type="entry name" value="PGDH"/>
    <property type="match status" value="1"/>
</dbReference>
<dbReference type="Gene3D" id="3.40.50.720">
    <property type="entry name" value="NAD(P)-binding Rossmann-like Domain"/>
    <property type="match status" value="1"/>
</dbReference>
<dbReference type="SUPFAM" id="SSF50129">
    <property type="entry name" value="GroES-like"/>
    <property type="match status" value="1"/>
</dbReference>
<proteinExistence type="predicted"/>
<dbReference type="InterPro" id="IPR041694">
    <property type="entry name" value="ADH_N_2"/>
</dbReference>
<dbReference type="Gene3D" id="3.90.180.10">
    <property type="entry name" value="Medium-chain alcohol dehydrogenases, catalytic domain"/>
    <property type="match status" value="1"/>
</dbReference>
<dbReference type="AlphaFoldDB" id="A0A7S2TTF2"/>
<dbReference type="InterPro" id="IPR020843">
    <property type="entry name" value="ER"/>
</dbReference>
<dbReference type="FunFam" id="3.40.50.720:FF:000121">
    <property type="entry name" value="Prostaglandin reductase 2"/>
    <property type="match status" value="1"/>
</dbReference>
<dbReference type="InterPro" id="IPR045010">
    <property type="entry name" value="MDR_fam"/>
</dbReference>
<dbReference type="InterPro" id="IPR011032">
    <property type="entry name" value="GroES-like_sf"/>
</dbReference>
<evidence type="ECO:0000313" key="3">
    <source>
        <dbReference type="EMBL" id="CAD9769258.1"/>
    </source>
</evidence>
<feature type="domain" description="Enoyl reductase (ER)" evidence="2">
    <location>
        <begin position="2"/>
        <end position="302"/>
    </location>
</feature>
<dbReference type="InterPro" id="IPR013149">
    <property type="entry name" value="ADH-like_C"/>
</dbReference>
<dbReference type="Pfam" id="PF00107">
    <property type="entry name" value="ADH_zinc_N"/>
    <property type="match status" value="1"/>
</dbReference>
<organism evidence="3">
    <name type="scientific">Lotharella oceanica</name>
    <dbReference type="NCBI Taxonomy" id="641309"/>
    <lineage>
        <taxon>Eukaryota</taxon>
        <taxon>Sar</taxon>
        <taxon>Rhizaria</taxon>
        <taxon>Cercozoa</taxon>
        <taxon>Chlorarachniophyceae</taxon>
        <taxon>Lotharella</taxon>
    </lineage>
</organism>
<dbReference type="PANTHER" id="PTHR43205:SF7">
    <property type="entry name" value="PROSTAGLANDIN REDUCTASE 1"/>
    <property type="match status" value="1"/>
</dbReference>
<dbReference type="Pfam" id="PF16884">
    <property type="entry name" value="ADH_N_2"/>
    <property type="match status" value="1"/>
</dbReference>
<evidence type="ECO:0000256" key="1">
    <source>
        <dbReference type="ARBA" id="ARBA00023002"/>
    </source>
</evidence>
<dbReference type="SUPFAM" id="SSF51735">
    <property type="entry name" value="NAD(P)-binding Rossmann-fold domains"/>
    <property type="match status" value="1"/>
</dbReference>
<gene>
    <name evidence="3" type="ORF">LSP00402_LOCUS13240</name>
</gene>
<evidence type="ECO:0000259" key="2">
    <source>
        <dbReference type="SMART" id="SM00829"/>
    </source>
</evidence>
<dbReference type="PANTHER" id="PTHR43205">
    <property type="entry name" value="PROSTAGLANDIN REDUCTASE"/>
    <property type="match status" value="1"/>
</dbReference>
<dbReference type="SMART" id="SM00829">
    <property type="entry name" value="PKS_ER"/>
    <property type="match status" value="1"/>
</dbReference>